<protein>
    <submittedName>
        <fullName evidence="1">Uncharacterized protein</fullName>
    </submittedName>
</protein>
<dbReference type="EMBL" id="CM043779">
    <property type="protein sequence ID" value="KAI4837367.1"/>
    <property type="molecule type" value="Genomic_DNA"/>
</dbReference>
<organism evidence="1 2">
    <name type="scientific">Plasmodium brasilianum</name>
    <dbReference type="NCBI Taxonomy" id="5824"/>
    <lineage>
        <taxon>Eukaryota</taxon>
        <taxon>Sar</taxon>
        <taxon>Alveolata</taxon>
        <taxon>Apicomplexa</taxon>
        <taxon>Aconoidasida</taxon>
        <taxon>Haemosporida</taxon>
        <taxon>Plasmodiidae</taxon>
        <taxon>Plasmodium</taxon>
        <taxon>Plasmodium (Plasmodium)</taxon>
    </lineage>
</organism>
<proteinExistence type="predicted"/>
<comment type="caution">
    <text evidence="1">The sequence shown here is derived from an EMBL/GenBank/DDBJ whole genome shotgun (WGS) entry which is preliminary data.</text>
</comment>
<reference evidence="1" key="1">
    <citation type="submission" date="2022-06" db="EMBL/GenBank/DDBJ databases">
        <title>The First Complete Genome of the Simian Malaria Parasite Plasmodium brasilianum.</title>
        <authorList>
            <person name="Bajic M."/>
            <person name="Ravishankar S."/>
        </authorList>
    </citation>
    <scope>NUCLEOTIDE SEQUENCE</scope>
    <source>
        <strain evidence="1">Bolivian I</strain>
    </source>
</reference>
<name>A0ACB9Y959_PLABR</name>
<dbReference type="Proteomes" id="UP001056978">
    <property type="component" value="Chromosome 11"/>
</dbReference>
<keyword evidence="2" id="KW-1185">Reference proteome</keyword>
<evidence type="ECO:0000313" key="1">
    <source>
        <dbReference type="EMBL" id="KAI4837367.1"/>
    </source>
</evidence>
<gene>
    <name evidence="1" type="ORF">MKS88_003839</name>
</gene>
<evidence type="ECO:0000313" key="2">
    <source>
        <dbReference type="Proteomes" id="UP001056978"/>
    </source>
</evidence>
<accession>A0ACB9Y959</accession>
<sequence length="752" mass="86519">MIYVADCGTLRYFAVLCDMQEDLKLATERDLSNNSSNNRSNNSSNNRSNNSSNNRSNNSSNNRSNNSSNNRSNNSSNSKSNSKRNSKSKLRETRSNTMQLVIFAIVQFLYFFSFAYKTNDDCDFTREPLNVAWNNRNNALAPVDMEDEPYDNDNNIKYCVKFTKGFEILTFICPKKGINYEGIEMRPKECFEKIRINGRDENFTEILKGSIFESSETDSIIIRRVFIPPTIYADMVIECTCDNSLTFKENFIGARGIMRVHLKRNKIFGCDFDSNIDGDDSTYGRSDGGTRNKCEGRLDNNCEESKSGRSAFVKYYDKSKIRSNESITCNVTINKKEVYLGLICPEGYTIYPSDCFENVLYENKIVNIKELLVSHDIKLHIDKKKRMSFATFILNKNENPKGFSCQCVKNNDNIFPLQANFEYANYESYFVILVKGDTHTCDFNENVSLVFEEKQTKNSTKVCTLNPQVLDKVSVKCGSDSLKYKLYPPKCFEEVYDSLTFKKIEKIKEYVHGISTMMIRKDHENDVDEVSFRAPPSFEEAKKIYCYCENKKRIKVKNKNDYIYEKDITYTGIVEIVLPTIPKKIDGCDFTQNISTIFTKGYDVNHSKNAESNEDVICKVHAQVNKLIGFKCPLNYYIEPQECFIKGYNLNGQLENILNKLPLTELVMDHYNNVFYSKVPSKIYENTHFFCVCTDGKRRLISHFTFTTPEVNTNENTDVYSTKILKGSNSPSLKISLLVIITLLVLPFVLVF</sequence>